<dbReference type="PANTHER" id="PTHR42928:SF5">
    <property type="entry name" value="BLR1237 PROTEIN"/>
    <property type="match status" value="1"/>
</dbReference>
<dbReference type="Gene3D" id="3.40.190.150">
    <property type="entry name" value="Bordetella uptake gene, domain 1"/>
    <property type="match status" value="1"/>
</dbReference>
<comment type="caution">
    <text evidence="2">The sequence shown here is derived from an EMBL/GenBank/DDBJ whole genome shotgun (WGS) entry which is preliminary data.</text>
</comment>
<protein>
    <submittedName>
        <fullName evidence="2">Tripartite tricarboxylate transporter substrate binding protein</fullName>
    </submittedName>
</protein>
<dbReference type="SUPFAM" id="SSF53850">
    <property type="entry name" value="Periplasmic binding protein-like II"/>
    <property type="match status" value="1"/>
</dbReference>
<comment type="similarity">
    <text evidence="1">Belongs to the UPF0065 (bug) family.</text>
</comment>
<dbReference type="EMBL" id="JACTUZ010000121">
    <property type="protein sequence ID" value="MBC9179122.1"/>
    <property type="molecule type" value="Genomic_DNA"/>
</dbReference>
<dbReference type="InterPro" id="IPR005064">
    <property type="entry name" value="BUG"/>
</dbReference>
<dbReference type="RefSeq" id="WP_187780174.1">
    <property type="nucleotide sequence ID" value="NZ_JACTUZ010000121.1"/>
</dbReference>
<dbReference type="CDD" id="cd13578">
    <property type="entry name" value="PBP2_Bug27"/>
    <property type="match status" value="1"/>
</dbReference>
<dbReference type="Pfam" id="PF03401">
    <property type="entry name" value="TctC"/>
    <property type="match status" value="1"/>
</dbReference>
<evidence type="ECO:0000256" key="1">
    <source>
        <dbReference type="ARBA" id="ARBA00006987"/>
    </source>
</evidence>
<accession>A0ABR7RBA3</accession>
<dbReference type="Proteomes" id="UP000603940">
    <property type="component" value="Unassembled WGS sequence"/>
</dbReference>
<name>A0ABR7RBA3_9PROT</name>
<evidence type="ECO:0000313" key="2">
    <source>
        <dbReference type="EMBL" id="MBC9179122.1"/>
    </source>
</evidence>
<organism evidence="2 3">
    <name type="scientific">Pseudoroseomonas ludipueritiae</name>
    <dbReference type="NCBI Taxonomy" id="198093"/>
    <lineage>
        <taxon>Bacteria</taxon>
        <taxon>Pseudomonadati</taxon>
        <taxon>Pseudomonadota</taxon>
        <taxon>Alphaproteobacteria</taxon>
        <taxon>Acetobacterales</taxon>
        <taxon>Acetobacteraceae</taxon>
        <taxon>Pseudoroseomonas</taxon>
    </lineage>
</organism>
<keyword evidence="3" id="KW-1185">Reference proteome</keyword>
<evidence type="ECO:0000313" key="3">
    <source>
        <dbReference type="Proteomes" id="UP000603940"/>
    </source>
</evidence>
<dbReference type="PIRSF" id="PIRSF017082">
    <property type="entry name" value="YflP"/>
    <property type="match status" value="1"/>
</dbReference>
<dbReference type="Gene3D" id="3.40.190.10">
    <property type="entry name" value="Periplasmic binding protein-like II"/>
    <property type="match status" value="1"/>
</dbReference>
<reference evidence="2 3" key="1">
    <citation type="journal article" date="2009" name="Int. J. Syst. Evol. Microbiol.">
        <title>Transfer of Teichococcus ludipueritiae and Muricoccus roseus to the genus Roseomonas, as Roseomonas ludipueritiae comb. nov. and Roseomonas rosea comb. nov., respectively, and emended description of the genus Roseomonas.</title>
        <authorList>
            <person name="Sanchez-Porro C."/>
            <person name="Gallego V."/>
            <person name="Busse H.J."/>
            <person name="Kampfer P."/>
            <person name="Ventosa A."/>
        </authorList>
    </citation>
    <scope>NUCLEOTIDE SEQUENCE [LARGE SCALE GENOMIC DNA]</scope>
    <source>
        <strain evidence="2 3">DSM 14915</strain>
    </source>
</reference>
<gene>
    <name evidence="2" type="ORF">IBL25_19455</name>
</gene>
<proteinExistence type="inferred from homology"/>
<sequence>MITRRQGLIAGLAPAFLGAGRARAQASAWPAQNIRLVVPFAAGGALDIMARLFAEKMRPLLGRTVVVENVTGAGTVIATEQVARAAPDGYTLLVASSAHTINPAIQARIRYDPIKDFTFVTLLATPLHVLVVPDKLPVRSVAELIALAKAKPGSMTYASVGYGTSTHLEAEMFARMAGIQIEHVPYRGSAPALTDLVAGRVPMMFDALASSGPYMEAKTIRALGQTGARRSPLIPDLPTLAEAGLPGYEAMPWTGIMGPAGLDQEIVERLDTAFRTILADPAVQARFASLGLETLDYRPERFTEFVRSDLAKWTRIANEANIRASD</sequence>
<dbReference type="InterPro" id="IPR042100">
    <property type="entry name" value="Bug_dom1"/>
</dbReference>
<dbReference type="PANTHER" id="PTHR42928">
    <property type="entry name" value="TRICARBOXYLATE-BINDING PROTEIN"/>
    <property type="match status" value="1"/>
</dbReference>